<dbReference type="GO" id="GO:0060962">
    <property type="term" value="P:regulation of ribosomal protein gene transcription by RNA polymerase II"/>
    <property type="evidence" value="ECO:0007669"/>
    <property type="project" value="InterPro"/>
</dbReference>
<dbReference type="Gene3D" id="2.60.200.20">
    <property type="match status" value="1"/>
</dbReference>
<dbReference type="CDD" id="cd22701">
    <property type="entry name" value="FHA_FKH1-like"/>
    <property type="match status" value="1"/>
</dbReference>
<evidence type="ECO:0000256" key="2">
    <source>
        <dbReference type="SAM" id="MobiDB-lite"/>
    </source>
</evidence>
<dbReference type="GO" id="GO:0043565">
    <property type="term" value="F:sequence-specific DNA binding"/>
    <property type="evidence" value="ECO:0007669"/>
    <property type="project" value="TreeGrafter"/>
</dbReference>
<dbReference type="PANTHER" id="PTHR21712">
    <property type="entry name" value="PRE-RRNA-PROCESSING PROTEIN FHL1"/>
    <property type="match status" value="1"/>
</dbReference>
<dbReference type="InterPro" id="IPR008984">
    <property type="entry name" value="SMAD_FHA_dom_sf"/>
</dbReference>
<dbReference type="Pfam" id="PF00498">
    <property type="entry name" value="FHA"/>
    <property type="match status" value="1"/>
</dbReference>
<name>A0A9P6NUS7_9BASI</name>
<feature type="compositionally biased region" description="Low complexity" evidence="2">
    <location>
        <begin position="1"/>
        <end position="26"/>
    </location>
</feature>
<organism evidence="4 5">
    <name type="scientific">Cronartium quercuum f. sp. fusiforme G11</name>
    <dbReference type="NCBI Taxonomy" id="708437"/>
    <lineage>
        <taxon>Eukaryota</taxon>
        <taxon>Fungi</taxon>
        <taxon>Dikarya</taxon>
        <taxon>Basidiomycota</taxon>
        <taxon>Pucciniomycotina</taxon>
        <taxon>Pucciniomycetes</taxon>
        <taxon>Pucciniales</taxon>
        <taxon>Coleosporiaceae</taxon>
        <taxon>Cronartium</taxon>
    </lineage>
</organism>
<dbReference type="SUPFAM" id="SSF49879">
    <property type="entry name" value="SMAD/FHA domain"/>
    <property type="match status" value="1"/>
</dbReference>
<dbReference type="InterPro" id="IPR045178">
    <property type="entry name" value="Fhl1/FHA1"/>
</dbReference>
<proteinExistence type="predicted"/>
<evidence type="ECO:0000259" key="3">
    <source>
        <dbReference type="PROSITE" id="PS50006"/>
    </source>
</evidence>
<protein>
    <recommendedName>
        <fullName evidence="3">FHA domain-containing protein</fullName>
    </recommendedName>
</protein>
<dbReference type="OrthoDB" id="5954824at2759"/>
<dbReference type="EMBL" id="MU167217">
    <property type="protein sequence ID" value="KAG0150752.1"/>
    <property type="molecule type" value="Genomic_DNA"/>
</dbReference>
<reference evidence="4" key="1">
    <citation type="submission" date="2013-11" db="EMBL/GenBank/DDBJ databases">
        <title>Genome sequence of the fusiform rust pathogen reveals effectors for host alternation and coevolution with pine.</title>
        <authorList>
            <consortium name="DOE Joint Genome Institute"/>
            <person name="Smith K."/>
            <person name="Pendleton A."/>
            <person name="Kubisiak T."/>
            <person name="Anderson C."/>
            <person name="Salamov A."/>
            <person name="Aerts A."/>
            <person name="Riley R."/>
            <person name="Clum A."/>
            <person name="Lindquist E."/>
            <person name="Ence D."/>
            <person name="Campbell M."/>
            <person name="Kronenberg Z."/>
            <person name="Feau N."/>
            <person name="Dhillon B."/>
            <person name="Hamelin R."/>
            <person name="Burleigh J."/>
            <person name="Smith J."/>
            <person name="Yandell M."/>
            <person name="Nelson C."/>
            <person name="Grigoriev I."/>
            <person name="Davis J."/>
        </authorList>
    </citation>
    <scope>NUCLEOTIDE SEQUENCE</scope>
    <source>
        <strain evidence="4">G11</strain>
    </source>
</reference>
<evidence type="ECO:0000256" key="1">
    <source>
        <dbReference type="ARBA" id="ARBA00023242"/>
    </source>
</evidence>
<keyword evidence="1" id="KW-0539">Nucleus</keyword>
<dbReference type="InterPro" id="IPR000253">
    <property type="entry name" value="FHA_dom"/>
</dbReference>
<evidence type="ECO:0000313" key="4">
    <source>
        <dbReference type="EMBL" id="KAG0150752.1"/>
    </source>
</evidence>
<dbReference type="PROSITE" id="PS50006">
    <property type="entry name" value="FHA_DOMAIN"/>
    <property type="match status" value="1"/>
</dbReference>
<keyword evidence="5" id="KW-1185">Reference proteome</keyword>
<evidence type="ECO:0000313" key="5">
    <source>
        <dbReference type="Proteomes" id="UP000886653"/>
    </source>
</evidence>
<feature type="domain" description="FHA" evidence="3">
    <location>
        <begin position="120"/>
        <end position="184"/>
    </location>
</feature>
<feature type="region of interest" description="Disordered" evidence="2">
    <location>
        <begin position="1"/>
        <end position="61"/>
    </location>
</feature>
<feature type="compositionally biased region" description="Polar residues" evidence="2">
    <location>
        <begin position="27"/>
        <end position="61"/>
    </location>
</feature>
<accession>A0A9P6NUS7</accession>
<sequence>MQFQPLPHSLIPSPLLTSSSSNSTTTNDTFHQHVQPQPSAASIHLSSLATAQQPTLNRSTQHISPRLDALAYVSTVELPKLSLAPLLPPEPEEEDESGRVRAYAKLEFPQHDFFIRKLTVTIGRRPPARPDACNEEEEDPIDVDLGPIRAVSRRHARIYFDWARGRWTLSVAGRNGCVVDGRWRARGEVLALGAR</sequence>
<dbReference type="PANTHER" id="PTHR21712:SF29">
    <property type="entry name" value="PRE-RRNA-PROCESSING PROTEIN FHL1"/>
    <property type="match status" value="1"/>
</dbReference>
<dbReference type="Proteomes" id="UP000886653">
    <property type="component" value="Unassembled WGS sequence"/>
</dbReference>
<comment type="caution">
    <text evidence="4">The sequence shown here is derived from an EMBL/GenBank/DDBJ whole genome shotgun (WGS) entry which is preliminary data.</text>
</comment>
<gene>
    <name evidence="4" type="ORF">CROQUDRAFT_37937</name>
</gene>
<dbReference type="GO" id="GO:0005634">
    <property type="term" value="C:nucleus"/>
    <property type="evidence" value="ECO:0007669"/>
    <property type="project" value="UniProtKB-ARBA"/>
</dbReference>
<dbReference type="AlphaFoldDB" id="A0A9P6NUS7"/>